<dbReference type="InterPro" id="IPR018647">
    <property type="entry name" value="SLFN_3-like_DNA/RNA_helicase"/>
</dbReference>
<organism evidence="3 4">
    <name type="scientific">Streptomyces inhibens</name>
    <dbReference type="NCBI Taxonomy" id="2293571"/>
    <lineage>
        <taxon>Bacteria</taxon>
        <taxon>Bacillati</taxon>
        <taxon>Actinomycetota</taxon>
        <taxon>Actinomycetes</taxon>
        <taxon>Kitasatosporales</taxon>
        <taxon>Streptomycetaceae</taxon>
        <taxon>Streptomyces</taxon>
    </lineage>
</organism>
<feature type="region of interest" description="Disordered" evidence="1">
    <location>
        <begin position="1"/>
        <end position="79"/>
    </location>
</feature>
<sequence>MTATHRLEKATDNAAASAAGAQQGQDDPGRQGRPGGAGVAVGCRRTRGKHVSDQSAKTSAPDRITVPATRPEPGTAIPEPTGAVACAAAGRAGAIAARVGDPSFIQECAARYTAAGFGVPSEAEARSWRNSWPPLFEALVRAGLSDLQVYLEYGTPGGSRRLDALLVGAGPGGMLRLVIVELKQWQTCRILDGDRVMRSDGLVTAHPVYQVAAYRSFFQHWRPKDAPELDVRAVVVLHNATSAEGARLLAGVGADAGVPVLTAGDLRGPAGSLAELLHCGDLAAPDAGQVEVFEHVRWEPSSRLLDHVGSDLEGNSTFALVGDQQDAFVRIRAAAAHHLPAHGEDTVQGAGGAGAVITVSGGPGSGKTALAVRLLGRLMRVHPATRPRFITPSGTLRAHLLDAVRGHSAARELFPAAGSLRSTALQAGALVIDEAQRIKRSGAHGLPSDLAAVVEHVALAVIFLDERQVIRPDEGTTVEEIRTAARRLGRVHHHLELAGSFRCSGSAAYTTWVDALLYGRPVRWIGHTGYDLGLAEDPFALQRWTEQATAAGHSARTTAGFCWPWTRTRPRGAATLPLDISIDVPTTDPAVPLRTWRAAWNAATALTDPDGLPLAPNSQLWATHTGGHQQIGCIYTAQGLEYHHAGVIIGPDLTWANGRWHAHPEESRDKDLRHLTPDQYLRYALNTYRVLLTRGTHTTRIHATDTGTQRFLDQLISPAPAG</sequence>
<dbReference type="SUPFAM" id="SSF52540">
    <property type="entry name" value="P-loop containing nucleoside triphosphate hydrolases"/>
    <property type="match status" value="1"/>
</dbReference>
<reference evidence="3 4" key="1">
    <citation type="submission" date="2018-08" db="EMBL/GenBank/DDBJ databases">
        <title>Streptomyces NEAU-D10 sp. nov., a novel Actinomycete isolated from soil.</title>
        <authorList>
            <person name="Jin L."/>
        </authorList>
    </citation>
    <scope>NUCLEOTIDE SEQUENCE [LARGE SCALE GENOMIC DNA]</scope>
    <source>
        <strain evidence="3 4">NEAU-D10</strain>
    </source>
</reference>
<comment type="caution">
    <text evidence="3">The sequence shown here is derived from an EMBL/GenBank/DDBJ whole genome shotgun (WGS) entry which is preliminary data.</text>
</comment>
<dbReference type="SMART" id="SM00382">
    <property type="entry name" value="AAA"/>
    <property type="match status" value="1"/>
</dbReference>
<evidence type="ECO:0000313" key="4">
    <source>
        <dbReference type="Proteomes" id="UP000262477"/>
    </source>
</evidence>
<dbReference type="InterPro" id="IPR027417">
    <property type="entry name" value="P-loop_NTPase"/>
</dbReference>
<accession>A0A371PQT1</accession>
<feature type="compositionally biased region" description="Basic and acidic residues" evidence="1">
    <location>
        <begin position="1"/>
        <end position="11"/>
    </location>
</feature>
<protein>
    <submittedName>
        <fullName evidence="3">DUF2075 domain-containing protein</fullName>
    </submittedName>
</protein>
<dbReference type="OrthoDB" id="3193269at2"/>
<feature type="domain" description="AAA+ ATPase" evidence="2">
    <location>
        <begin position="353"/>
        <end position="501"/>
    </location>
</feature>
<dbReference type="InterPro" id="IPR003593">
    <property type="entry name" value="AAA+_ATPase"/>
</dbReference>
<proteinExistence type="predicted"/>
<keyword evidence="4" id="KW-1185">Reference proteome</keyword>
<dbReference type="AlphaFoldDB" id="A0A371PQT1"/>
<evidence type="ECO:0000313" key="3">
    <source>
        <dbReference type="EMBL" id="REK84473.1"/>
    </source>
</evidence>
<dbReference type="Pfam" id="PF09848">
    <property type="entry name" value="SLFN-g3_helicase"/>
    <property type="match status" value="1"/>
</dbReference>
<evidence type="ECO:0000256" key="1">
    <source>
        <dbReference type="SAM" id="MobiDB-lite"/>
    </source>
</evidence>
<dbReference type="EMBL" id="QUAC01000484">
    <property type="protein sequence ID" value="REK84473.1"/>
    <property type="molecule type" value="Genomic_DNA"/>
</dbReference>
<name>A0A371PQT1_STRIH</name>
<feature type="compositionally biased region" description="Low complexity" evidence="1">
    <location>
        <begin position="14"/>
        <end position="26"/>
    </location>
</feature>
<dbReference type="Proteomes" id="UP000262477">
    <property type="component" value="Unassembled WGS sequence"/>
</dbReference>
<gene>
    <name evidence="3" type="ORF">DY245_43275</name>
</gene>
<evidence type="ECO:0000259" key="2">
    <source>
        <dbReference type="SMART" id="SM00382"/>
    </source>
</evidence>